<reference evidence="2" key="1">
    <citation type="journal article" date="2014" name="Int. J. Syst. Evol. Microbiol.">
        <title>Complete genome sequence of Corynebacterium casei LMG S-19264T (=DSM 44701T), isolated from a smear-ripened cheese.</title>
        <authorList>
            <consortium name="US DOE Joint Genome Institute (JGI-PGF)"/>
            <person name="Walter F."/>
            <person name="Albersmeier A."/>
            <person name="Kalinowski J."/>
            <person name="Ruckert C."/>
        </authorList>
    </citation>
    <scope>NUCLEOTIDE SEQUENCE</scope>
    <source>
        <strain evidence="2">JCM 3313</strain>
    </source>
</reference>
<dbReference type="InterPro" id="IPR008538">
    <property type="entry name" value="Uma2"/>
</dbReference>
<evidence type="ECO:0000313" key="3">
    <source>
        <dbReference type="Proteomes" id="UP000639606"/>
    </source>
</evidence>
<dbReference type="InterPro" id="IPR011335">
    <property type="entry name" value="Restrct_endonuc-II-like"/>
</dbReference>
<dbReference type="CDD" id="cd06260">
    <property type="entry name" value="DUF820-like"/>
    <property type="match status" value="1"/>
</dbReference>
<comment type="caution">
    <text evidence="2">The sequence shown here is derived from an EMBL/GenBank/DDBJ whole genome shotgun (WGS) entry which is preliminary data.</text>
</comment>
<evidence type="ECO:0000259" key="1">
    <source>
        <dbReference type="Pfam" id="PF05685"/>
    </source>
</evidence>
<dbReference type="PANTHER" id="PTHR35400">
    <property type="entry name" value="SLR1083 PROTEIN"/>
    <property type="match status" value="1"/>
</dbReference>
<sequence>MKAGARGIPGTGALEAGQGAMAVTTARRLDGYTLDDWESLEPVEGHRVELVDGRFVVNAAPSAKHQRVADRLCRLLDDAVAPEGMEALTATGVRVREGLAYISDVVVSTERVETTTVGVDTVALVAEVVSPSTKKTDRLEKPAAFASAGVPAYWRVELDEADGPTVYCYQLHDGVYSEVAVLNPGEAGQVAVTGAVSVTFDPKDLHQRRK</sequence>
<gene>
    <name evidence="2" type="ORF">GCM10010185_50930</name>
</gene>
<dbReference type="Pfam" id="PF05685">
    <property type="entry name" value="Uma2"/>
    <property type="match status" value="1"/>
</dbReference>
<accession>A0A918EGU9</accession>
<reference evidence="2" key="2">
    <citation type="submission" date="2020-09" db="EMBL/GenBank/DDBJ databases">
        <authorList>
            <person name="Sun Q."/>
            <person name="Ohkuma M."/>
        </authorList>
    </citation>
    <scope>NUCLEOTIDE SEQUENCE</scope>
    <source>
        <strain evidence="2">JCM 3313</strain>
    </source>
</reference>
<feature type="domain" description="Putative restriction endonuclease" evidence="1">
    <location>
        <begin position="40"/>
        <end position="189"/>
    </location>
</feature>
<dbReference type="SUPFAM" id="SSF52980">
    <property type="entry name" value="Restriction endonuclease-like"/>
    <property type="match status" value="1"/>
</dbReference>
<evidence type="ECO:0000313" key="2">
    <source>
        <dbReference type="EMBL" id="GGP71611.1"/>
    </source>
</evidence>
<dbReference type="Proteomes" id="UP000639606">
    <property type="component" value="Unassembled WGS sequence"/>
</dbReference>
<protein>
    <recommendedName>
        <fullName evidence="1">Putative restriction endonuclease domain-containing protein</fullName>
    </recommendedName>
</protein>
<proteinExistence type="predicted"/>
<dbReference type="EMBL" id="BMRG01000012">
    <property type="protein sequence ID" value="GGP71611.1"/>
    <property type="molecule type" value="Genomic_DNA"/>
</dbReference>
<dbReference type="Gene3D" id="3.90.1570.10">
    <property type="entry name" value="tt1808, chain A"/>
    <property type="match status" value="1"/>
</dbReference>
<name>A0A918EGU9_9PSEU</name>
<dbReference type="InterPro" id="IPR012296">
    <property type="entry name" value="Nuclease_put_TT1808"/>
</dbReference>
<dbReference type="AlphaFoldDB" id="A0A918EGU9"/>
<organism evidence="2 3">
    <name type="scientific">Saccharothrix coeruleofusca</name>
    <dbReference type="NCBI Taxonomy" id="33919"/>
    <lineage>
        <taxon>Bacteria</taxon>
        <taxon>Bacillati</taxon>
        <taxon>Actinomycetota</taxon>
        <taxon>Actinomycetes</taxon>
        <taxon>Pseudonocardiales</taxon>
        <taxon>Pseudonocardiaceae</taxon>
        <taxon>Saccharothrix</taxon>
    </lineage>
</organism>
<dbReference type="PANTHER" id="PTHR35400:SF3">
    <property type="entry name" value="SLL1072 PROTEIN"/>
    <property type="match status" value="1"/>
</dbReference>
<keyword evidence="3" id="KW-1185">Reference proteome</keyword>